<feature type="non-terminal residue" evidence="2">
    <location>
        <position position="163"/>
    </location>
</feature>
<feature type="compositionally biased region" description="Basic and acidic residues" evidence="1">
    <location>
        <begin position="104"/>
        <end position="117"/>
    </location>
</feature>
<name>A0A9J6B2K5_SOLCO</name>
<dbReference type="OrthoDB" id="1320524at2759"/>
<comment type="caution">
    <text evidence="2">The sequence shown here is derived from an EMBL/GenBank/DDBJ whole genome shotgun (WGS) entry which is preliminary data.</text>
</comment>
<protein>
    <submittedName>
        <fullName evidence="2">Uncharacterized protein</fullName>
    </submittedName>
</protein>
<evidence type="ECO:0000313" key="3">
    <source>
        <dbReference type="Proteomes" id="UP000824120"/>
    </source>
</evidence>
<reference evidence="2 3" key="1">
    <citation type="submission" date="2020-09" db="EMBL/GenBank/DDBJ databases">
        <title>De no assembly of potato wild relative species, Solanum commersonii.</title>
        <authorList>
            <person name="Cho K."/>
        </authorList>
    </citation>
    <scope>NUCLEOTIDE SEQUENCE [LARGE SCALE GENOMIC DNA]</scope>
    <source>
        <strain evidence="2">LZ3.2</strain>
        <tissue evidence="2">Leaf</tissue>
    </source>
</reference>
<dbReference type="Proteomes" id="UP000824120">
    <property type="component" value="Chromosome 1"/>
</dbReference>
<sequence length="163" mass="19115">NDVGTMKVTQKLTGKKKRLVTSKVIANTFVDFIIVPSKGVQNLYTIKLKKFYFHERKHTMCRSTRDVRRHIFQGFENLKLEFQQENNAIIESMVGVGEKKSKKRERESSISDRESAIKTHKRNEHNNHDTSETENFLDDAWNNLMNWDAIHKNEVTHVKASIR</sequence>
<evidence type="ECO:0000313" key="2">
    <source>
        <dbReference type="EMBL" id="KAG5630835.1"/>
    </source>
</evidence>
<dbReference type="EMBL" id="JACXVP010000001">
    <property type="protein sequence ID" value="KAG5630835.1"/>
    <property type="molecule type" value="Genomic_DNA"/>
</dbReference>
<proteinExistence type="predicted"/>
<evidence type="ECO:0000256" key="1">
    <source>
        <dbReference type="SAM" id="MobiDB-lite"/>
    </source>
</evidence>
<feature type="region of interest" description="Disordered" evidence="1">
    <location>
        <begin position="96"/>
        <end position="133"/>
    </location>
</feature>
<keyword evidence="3" id="KW-1185">Reference proteome</keyword>
<gene>
    <name evidence="2" type="ORF">H5410_002552</name>
</gene>
<dbReference type="AlphaFoldDB" id="A0A9J6B2K5"/>
<organism evidence="2 3">
    <name type="scientific">Solanum commersonii</name>
    <name type="common">Commerson's wild potato</name>
    <name type="synonym">Commerson's nightshade</name>
    <dbReference type="NCBI Taxonomy" id="4109"/>
    <lineage>
        <taxon>Eukaryota</taxon>
        <taxon>Viridiplantae</taxon>
        <taxon>Streptophyta</taxon>
        <taxon>Embryophyta</taxon>
        <taxon>Tracheophyta</taxon>
        <taxon>Spermatophyta</taxon>
        <taxon>Magnoliopsida</taxon>
        <taxon>eudicotyledons</taxon>
        <taxon>Gunneridae</taxon>
        <taxon>Pentapetalae</taxon>
        <taxon>asterids</taxon>
        <taxon>lamiids</taxon>
        <taxon>Solanales</taxon>
        <taxon>Solanaceae</taxon>
        <taxon>Solanoideae</taxon>
        <taxon>Solaneae</taxon>
        <taxon>Solanum</taxon>
    </lineage>
</organism>
<accession>A0A9J6B2K5</accession>